<evidence type="ECO:0000313" key="2">
    <source>
        <dbReference type="Proteomes" id="UP000198356"/>
    </source>
</evidence>
<protein>
    <recommendedName>
        <fullName evidence="3">Antitoxin ParD1/3/4</fullName>
    </recommendedName>
</protein>
<keyword evidence="2" id="KW-1185">Reference proteome</keyword>
<proteinExistence type="predicted"/>
<dbReference type="RefSeq" id="WP_089406678.1">
    <property type="nucleotide sequence ID" value="NZ_FZOU01000001.1"/>
</dbReference>
<dbReference type="InterPro" id="IPR010985">
    <property type="entry name" value="Ribbon_hlx_hlx"/>
</dbReference>
<dbReference type="EMBL" id="FZOU01000001">
    <property type="protein sequence ID" value="SNS29411.1"/>
    <property type="molecule type" value="Genomic_DNA"/>
</dbReference>
<dbReference type="Proteomes" id="UP000198356">
    <property type="component" value="Unassembled WGS sequence"/>
</dbReference>
<evidence type="ECO:0008006" key="3">
    <source>
        <dbReference type="Google" id="ProtNLM"/>
    </source>
</evidence>
<sequence length="82" mass="9422">MTIQIDIDEDVQELIRQRIASGAFRDASEVVSFALRNSDDTGQPKPVDEKKSFYRLIRESPLMGSGVEFERIQGFPREIDFE</sequence>
<dbReference type="GO" id="GO:0006355">
    <property type="term" value="P:regulation of DNA-templated transcription"/>
    <property type="evidence" value="ECO:0007669"/>
    <property type="project" value="InterPro"/>
</dbReference>
<evidence type="ECO:0000313" key="1">
    <source>
        <dbReference type="EMBL" id="SNS29411.1"/>
    </source>
</evidence>
<gene>
    <name evidence="1" type="ORF">SAMN05421770_101375</name>
</gene>
<dbReference type="SUPFAM" id="SSF47598">
    <property type="entry name" value="Ribbon-helix-helix"/>
    <property type="match status" value="1"/>
</dbReference>
<name>A0A239DC15_9BACT</name>
<dbReference type="AlphaFoldDB" id="A0A239DC15"/>
<dbReference type="InterPro" id="IPR038296">
    <property type="entry name" value="ParD_sf"/>
</dbReference>
<accession>A0A239DC15</accession>
<dbReference type="OrthoDB" id="9815501at2"/>
<organism evidence="1 2">
    <name type="scientific">Granulicella rosea</name>
    <dbReference type="NCBI Taxonomy" id="474952"/>
    <lineage>
        <taxon>Bacteria</taxon>
        <taxon>Pseudomonadati</taxon>
        <taxon>Acidobacteriota</taxon>
        <taxon>Terriglobia</taxon>
        <taxon>Terriglobales</taxon>
        <taxon>Acidobacteriaceae</taxon>
        <taxon>Granulicella</taxon>
    </lineage>
</organism>
<reference evidence="1 2" key="1">
    <citation type="submission" date="2017-06" db="EMBL/GenBank/DDBJ databases">
        <authorList>
            <person name="Kim H.J."/>
            <person name="Triplett B.A."/>
        </authorList>
    </citation>
    <scope>NUCLEOTIDE SEQUENCE [LARGE SCALE GENOMIC DNA]</scope>
    <source>
        <strain evidence="1 2">DSM 18704</strain>
    </source>
</reference>
<dbReference type="Gene3D" id="6.10.10.120">
    <property type="entry name" value="Antitoxin ParD1-like"/>
    <property type="match status" value="1"/>
</dbReference>